<evidence type="ECO:0000313" key="1">
    <source>
        <dbReference type="EMBL" id="NKZ03828.1"/>
    </source>
</evidence>
<evidence type="ECO:0000313" key="2">
    <source>
        <dbReference type="Proteomes" id="UP000579250"/>
    </source>
</evidence>
<dbReference type="EMBL" id="JAAXPI010000008">
    <property type="protein sequence ID" value="NKZ03828.1"/>
    <property type="molecule type" value="Genomic_DNA"/>
</dbReference>
<name>A0A846YZC0_9ACTN</name>
<organism evidence="1 2">
    <name type="scientific">Actinomadura latina</name>
    <dbReference type="NCBI Taxonomy" id="163603"/>
    <lineage>
        <taxon>Bacteria</taxon>
        <taxon>Bacillati</taxon>
        <taxon>Actinomycetota</taxon>
        <taxon>Actinomycetes</taxon>
        <taxon>Streptosporangiales</taxon>
        <taxon>Thermomonosporaceae</taxon>
        <taxon>Actinomadura</taxon>
    </lineage>
</organism>
<dbReference type="Proteomes" id="UP000579250">
    <property type="component" value="Unassembled WGS sequence"/>
</dbReference>
<proteinExistence type="predicted"/>
<dbReference type="RefSeq" id="WP_067632972.1">
    <property type="nucleotide sequence ID" value="NZ_JAAXPI010000008.1"/>
</dbReference>
<accession>A0A846YZC0</accession>
<sequence>MRQRDDEPRARLWRRAARQRGYFTAAQALEDGYSYQSQYFHVQRGNWTRVNRGVYRFREFADLPTGENDHLVRWTLWSRDLAVVSHSTALVVHDLGIANPVEIHLTVPPGFRQRDPAVVVHRAELSPEEIEEHEGFRVTAPVRAIAESAADGLDQDAIDSAVAELLDRGAATKGQLLRAAQRLGARAELAVQRAFQAERP</sequence>
<comment type="caution">
    <text evidence="1">The sequence shown here is derived from an EMBL/GenBank/DDBJ whole genome shotgun (WGS) entry which is preliminary data.</text>
</comment>
<reference evidence="1 2" key="1">
    <citation type="submission" date="2020-04" db="EMBL/GenBank/DDBJ databases">
        <title>MicrobeNet Type strains.</title>
        <authorList>
            <person name="Nicholson A.C."/>
        </authorList>
    </citation>
    <scope>NUCLEOTIDE SEQUENCE [LARGE SCALE GENOMIC DNA]</scope>
    <source>
        <strain evidence="1 2">ATCC BAA-277</strain>
    </source>
</reference>
<gene>
    <name evidence="1" type="ORF">HGB48_08715</name>
</gene>
<evidence type="ECO:0008006" key="3">
    <source>
        <dbReference type="Google" id="ProtNLM"/>
    </source>
</evidence>
<dbReference type="AlphaFoldDB" id="A0A846YZC0"/>
<protein>
    <recommendedName>
        <fullName evidence="3">Transcriptional regulator, AbiEi antitoxin, Type IV TA system</fullName>
    </recommendedName>
</protein>
<keyword evidence="2" id="KW-1185">Reference proteome</keyword>